<feature type="transmembrane region" description="Helical" evidence="1">
    <location>
        <begin position="42"/>
        <end position="64"/>
    </location>
</feature>
<organism evidence="3 4">
    <name type="scientific">Flavobacterium cheonhonense</name>
    <dbReference type="NCBI Taxonomy" id="706185"/>
    <lineage>
        <taxon>Bacteria</taxon>
        <taxon>Pseudomonadati</taxon>
        <taxon>Bacteroidota</taxon>
        <taxon>Flavobacteriia</taxon>
        <taxon>Flavobacteriales</taxon>
        <taxon>Flavobacteriaceae</taxon>
        <taxon>Flavobacterium</taxon>
    </lineage>
</organism>
<accession>A0ABP7TH13</accession>
<reference evidence="4" key="1">
    <citation type="journal article" date="2019" name="Int. J. Syst. Evol. Microbiol.">
        <title>The Global Catalogue of Microorganisms (GCM) 10K type strain sequencing project: providing services to taxonomists for standard genome sequencing and annotation.</title>
        <authorList>
            <consortium name="The Broad Institute Genomics Platform"/>
            <consortium name="The Broad Institute Genome Sequencing Center for Infectious Disease"/>
            <person name="Wu L."/>
            <person name="Ma J."/>
        </authorList>
    </citation>
    <scope>NUCLEOTIDE SEQUENCE [LARGE SCALE GENOMIC DNA]</scope>
    <source>
        <strain evidence="4">JCM 17064</strain>
    </source>
</reference>
<evidence type="ECO:0000313" key="3">
    <source>
        <dbReference type="EMBL" id="GAA4026259.1"/>
    </source>
</evidence>
<dbReference type="RefSeq" id="WP_324691790.1">
    <property type="nucleotide sequence ID" value="NZ_BAABCR010000008.1"/>
</dbReference>
<evidence type="ECO:0000313" key="4">
    <source>
        <dbReference type="Proteomes" id="UP001500968"/>
    </source>
</evidence>
<comment type="caution">
    <text evidence="3">The sequence shown here is derived from an EMBL/GenBank/DDBJ whole genome shotgun (WGS) entry which is preliminary data.</text>
</comment>
<protein>
    <recommendedName>
        <fullName evidence="2">Tim44-like domain-containing protein</fullName>
    </recommendedName>
</protein>
<keyword evidence="1" id="KW-0472">Membrane</keyword>
<keyword evidence="1" id="KW-1133">Transmembrane helix</keyword>
<feature type="domain" description="Tim44-like" evidence="2">
    <location>
        <begin position="71"/>
        <end position="218"/>
    </location>
</feature>
<evidence type="ECO:0000256" key="1">
    <source>
        <dbReference type="SAM" id="Phobius"/>
    </source>
</evidence>
<name>A0ABP7TH13_9FLAO</name>
<keyword evidence="4" id="KW-1185">Reference proteome</keyword>
<dbReference type="Proteomes" id="UP001500968">
    <property type="component" value="Unassembled WGS sequence"/>
</dbReference>
<dbReference type="EMBL" id="BAABCR010000008">
    <property type="protein sequence ID" value="GAA4026259.1"/>
    <property type="molecule type" value="Genomic_DNA"/>
</dbReference>
<gene>
    <name evidence="3" type="ORF">GCM10022386_07040</name>
</gene>
<dbReference type="InterPro" id="IPR007379">
    <property type="entry name" value="Tim44-like_dom"/>
</dbReference>
<dbReference type="SMART" id="SM00978">
    <property type="entry name" value="Tim44"/>
    <property type="match status" value="1"/>
</dbReference>
<dbReference type="Gene3D" id="3.10.450.240">
    <property type="match status" value="1"/>
</dbReference>
<sequence>MNLSKKEWLVVLTLIIICFTIDPVYAGPGGTVAKAFFRTWWGKLILILLTVIFLPLIIYMRLIAYRKAREIKKILAQLSKEHKAFHWLQLQKEFHNIIRRVYQAWQEEDLSQVKQYVNHWYWQNQQEVYLDRWKKENLQNISRLKDITKVRPLYLEISEEPNFENSRIAIAITVVAEDYLIDRETQKVVEGKKGYDELDYVWFLEYSEGQWLLDDIQEGSMALEIAKMPNEVPEYLVAKA</sequence>
<dbReference type="SUPFAM" id="SSF54427">
    <property type="entry name" value="NTF2-like"/>
    <property type="match status" value="1"/>
</dbReference>
<evidence type="ECO:0000259" key="2">
    <source>
        <dbReference type="SMART" id="SM00978"/>
    </source>
</evidence>
<proteinExistence type="predicted"/>
<keyword evidence="1" id="KW-0812">Transmembrane</keyword>
<dbReference type="InterPro" id="IPR032710">
    <property type="entry name" value="NTF2-like_dom_sf"/>
</dbReference>